<dbReference type="AlphaFoldDB" id="A0AAV6UWT7"/>
<comment type="caution">
    <text evidence="7">The sequence shown here is derived from an EMBL/GenBank/DDBJ whole genome shotgun (WGS) entry which is preliminary data.</text>
</comment>
<protein>
    <submittedName>
        <fullName evidence="7">Uncharacterized protein</fullName>
    </submittedName>
</protein>
<feature type="domain" description="DUF7042" evidence="3">
    <location>
        <begin position="143"/>
        <end position="264"/>
    </location>
</feature>
<evidence type="ECO:0000256" key="2">
    <source>
        <dbReference type="SAM" id="SignalP"/>
    </source>
</evidence>
<evidence type="ECO:0000259" key="3">
    <source>
        <dbReference type="Pfam" id="PF23069"/>
    </source>
</evidence>
<dbReference type="PANTHER" id="PTHR22255:SF4">
    <property type="entry name" value="CATION-INDEPENDENT MANNOSE-6-PHOSPHATE RECEPTOR"/>
    <property type="match status" value="1"/>
</dbReference>
<sequence>MSTIRVSGNLLLVLAVYINACLGCFFPSELVGSWLIQTDGHTTSTFSEISIEADAIPPWGRCHARRGNNVILKDSTGGEDCMRCFHLTLKAPNVIQIHTEGLSKCYTKEEAVRATCPDDRAVHERKFKEIMLYRKQDTMTPPEPVFCPISGKFRFTYTARGGEFRCDQSLSELSNCPAANVLTGKFRQCSFPDMDVKFLCLGDWEGTNNDRYLALMDLRGMAEERPRFRCGMYRVDPLTGRMFVSLSADSTCHNQLRSATDGYESLILTPFPEKSPPGPVLQAHCRFPDWAQGPWEGTQVVRNVLLYRDPPSLQRISLTCLRKEEGTREDRFIVFSSTHCGEESYNCVWLKRRSQNVLEFQIGSQPSRQYSDSLCHDLQFSDDLWTTQGRVKGTGGICPITGDYTGVLPENPGLCAKVASDCNNPDVMFYTVADCHNKSQVFEEREYRCLGSWEDERTGVTFTYTQRREMDGFQCFSGKVVNGGREAYIKEAGVSSCIRGEDPIVYGMKITRHATCPDLGLSPHGPRYPTVAPPDDDLPYYSPVPDNELWRSEKAAKNRKSPTRSTKEDEDEENSAISRHGISTSLFIVISLAFVYQQRHVI</sequence>
<reference evidence="7 8" key="1">
    <citation type="journal article" date="2022" name="Nat. Ecol. Evol.">
        <title>A masculinizing supergene underlies an exaggerated male reproductive morph in a spider.</title>
        <authorList>
            <person name="Hendrickx F."/>
            <person name="De Corte Z."/>
            <person name="Sonet G."/>
            <person name="Van Belleghem S.M."/>
            <person name="Kostlbacher S."/>
            <person name="Vangestel C."/>
        </authorList>
    </citation>
    <scope>NUCLEOTIDE SEQUENCE [LARGE SCALE GENOMIC DNA]</scope>
    <source>
        <strain evidence="7">W744_W776</strain>
    </source>
</reference>
<evidence type="ECO:0000259" key="5">
    <source>
        <dbReference type="Pfam" id="PF23071"/>
    </source>
</evidence>
<dbReference type="PANTHER" id="PTHR22255">
    <property type="entry name" value="LP06548P"/>
    <property type="match status" value="1"/>
</dbReference>
<keyword evidence="8" id="KW-1185">Reference proteome</keyword>
<evidence type="ECO:0000259" key="6">
    <source>
        <dbReference type="Pfam" id="PF23073"/>
    </source>
</evidence>
<gene>
    <name evidence="7" type="ORF">JTE90_012111</name>
</gene>
<dbReference type="InterPro" id="IPR055473">
    <property type="entry name" value="DUF7045"/>
</dbReference>
<evidence type="ECO:0000313" key="7">
    <source>
        <dbReference type="EMBL" id="KAG8188278.1"/>
    </source>
</evidence>
<evidence type="ECO:0000256" key="1">
    <source>
        <dbReference type="SAM" id="MobiDB-lite"/>
    </source>
</evidence>
<proteinExistence type="predicted"/>
<feature type="domain" description="DUF7045" evidence="6">
    <location>
        <begin position="398"/>
        <end position="502"/>
    </location>
</feature>
<dbReference type="InterPro" id="IPR055470">
    <property type="entry name" value="DUF7042"/>
</dbReference>
<feature type="chain" id="PRO_5043854469" evidence="2">
    <location>
        <begin position="24"/>
        <end position="602"/>
    </location>
</feature>
<feature type="region of interest" description="Disordered" evidence="1">
    <location>
        <begin position="522"/>
        <end position="576"/>
    </location>
</feature>
<dbReference type="Pfam" id="PF23073">
    <property type="entry name" value="DUF7045"/>
    <property type="match status" value="1"/>
</dbReference>
<evidence type="ECO:0000313" key="8">
    <source>
        <dbReference type="Proteomes" id="UP000827092"/>
    </source>
</evidence>
<feature type="domain" description="DUF7044" evidence="5">
    <location>
        <begin position="23"/>
        <end position="119"/>
    </location>
</feature>
<evidence type="ECO:0000259" key="4">
    <source>
        <dbReference type="Pfam" id="PF23070"/>
    </source>
</evidence>
<dbReference type="InterPro" id="IPR055471">
    <property type="entry name" value="DUF7043"/>
</dbReference>
<keyword evidence="2" id="KW-0732">Signal</keyword>
<dbReference type="Pfam" id="PF23071">
    <property type="entry name" value="DUF7044"/>
    <property type="match status" value="1"/>
</dbReference>
<accession>A0AAV6UWT7</accession>
<feature type="domain" description="DUF7043" evidence="4">
    <location>
        <begin position="282"/>
        <end position="387"/>
    </location>
</feature>
<dbReference type="Proteomes" id="UP000827092">
    <property type="component" value="Unassembled WGS sequence"/>
</dbReference>
<organism evidence="7 8">
    <name type="scientific">Oedothorax gibbosus</name>
    <dbReference type="NCBI Taxonomy" id="931172"/>
    <lineage>
        <taxon>Eukaryota</taxon>
        <taxon>Metazoa</taxon>
        <taxon>Ecdysozoa</taxon>
        <taxon>Arthropoda</taxon>
        <taxon>Chelicerata</taxon>
        <taxon>Arachnida</taxon>
        <taxon>Araneae</taxon>
        <taxon>Araneomorphae</taxon>
        <taxon>Entelegynae</taxon>
        <taxon>Araneoidea</taxon>
        <taxon>Linyphiidae</taxon>
        <taxon>Erigoninae</taxon>
        <taxon>Oedothorax</taxon>
    </lineage>
</organism>
<name>A0AAV6UWT7_9ARAC</name>
<dbReference type="InterPro" id="IPR055472">
    <property type="entry name" value="DUF7044"/>
</dbReference>
<dbReference type="Pfam" id="PF23070">
    <property type="entry name" value="DUF7043"/>
    <property type="match status" value="1"/>
</dbReference>
<dbReference type="Pfam" id="PF23069">
    <property type="entry name" value="DUF7042"/>
    <property type="match status" value="1"/>
</dbReference>
<feature type="signal peptide" evidence="2">
    <location>
        <begin position="1"/>
        <end position="23"/>
    </location>
</feature>
<dbReference type="EMBL" id="JAFNEN010000244">
    <property type="protein sequence ID" value="KAG8188278.1"/>
    <property type="molecule type" value="Genomic_DNA"/>
</dbReference>